<keyword evidence="2" id="KW-1185">Reference proteome</keyword>
<protein>
    <submittedName>
        <fullName evidence="1">ImmA/IrrE family metallo-endopeptidase</fullName>
    </submittedName>
</protein>
<evidence type="ECO:0000313" key="1">
    <source>
        <dbReference type="EMBL" id="MBC9718895.1"/>
    </source>
</evidence>
<organism evidence="1 2">
    <name type="scientific">Streptomyces polyasparticus</name>
    <dbReference type="NCBI Taxonomy" id="2767826"/>
    <lineage>
        <taxon>Bacteria</taxon>
        <taxon>Bacillati</taxon>
        <taxon>Actinomycetota</taxon>
        <taxon>Actinomycetes</taxon>
        <taxon>Kitasatosporales</taxon>
        <taxon>Streptomycetaceae</taxon>
        <taxon>Streptomyces</taxon>
    </lineage>
</organism>
<sequence>MRIGRERRWAQRQIRTLRLPDLPTLDDAVQAVADMRGRPILVTHRRLPAAVSGFCAQFDDRDVIVVDETASPLNRILIASHELAHLWRGHRPDDGSIFDTATARALLPGMNPDVVRIVLMGRSHYGPPLEREAELLATQLVSLLDLGHSPAAITEIASALTNRRTGV</sequence>
<proteinExistence type="predicted"/>
<evidence type="ECO:0000313" key="2">
    <source>
        <dbReference type="Proteomes" id="UP000642284"/>
    </source>
</evidence>
<comment type="caution">
    <text evidence="1">The sequence shown here is derived from an EMBL/GenBank/DDBJ whole genome shotgun (WGS) entry which is preliminary data.</text>
</comment>
<dbReference type="EMBL" id="JACTVJ010000030">
    <property type="protein sequence ID" value="MBC9718895.1"/>
    <property type="molecule type" value="Genomic_DNA"/>
</dbReference>
<reference evidence="1 2" key="1">
    <citation type="submission" date="2020-08" db="EMBL/GenBank/DDBJ databases">
        <title>Genemic of Streptomyces polyaspartic.</title>
        <authorList>
            <person name="Liu W."/>
        </authorList>
    </citation>
    <scope>NUCLEOTIDE SEQUENCE [LARGE SCALE GENOMIC DNA]</scope>
    <source>
        <strain evidence="1 2">TRM66268-LWL</strain>
    </source>
</reference>
<dbReference type="RefSeq" id="WP_187819317.1">
    <property type="nucleotide sequence ID" value="NZ_JACTVJ010000030.1"/>
</dbReference>
<name>A0ABR7STT5_9ACTN</name>
<dbReference type="Proteomes" id="UP000642284">
    <property type="component" value="Unassembled WGS sequence"/>
</dbReference>
<accession>A0ABR7STT5</accession>
<gene>
    <name evidence="1" type="ORF">H9Y04_40845</name>
</gene>